<dbReference type="Proteomes" id="UP001221009">
    <property type="component" value="Chromosome"/>
</dbReference>
<gene>
    <name evidence="1" type="ORF">P2T59_05440</name>
</gene>
<proteinExistence type="predicted"/>
<reference evidence="1" key="1">
    <citation type="submission" date="2023-03" db="EMBL/GenBank/DDBJ databases">
        <title>Parabacteroides distasonis, a bacteria resistant against UC.</title>
        <authorList>
            <person name="Dai W."/>
        </authorList>
    </citation>
    <scope>NUCLEOTIDE SEQUENCE</scope>
    <source>
        <strain evidence="1">F1-28</strain>
    </source>
</reference>
<dbReference type="RefSeq" id="WP_276507687.1">
    <property type="nucleotide sequence ID" value="NZ_CP120353.1"/>
</dbReference>
<dbReference type="AlphaFoldDB" id="A0AAX3QRQ1"/>
<evidence type="ECO:0000313" key="1">
    <source>
        <dbReference type="EMBL" id="WET65432.1"/>
    </source>
</evidence>
<accession>A0AAX3QRQ1</accession>
<organism evidence="1 2">
    <name type="scientific">Parabacteroides distasonis</name>
    <dbReference type="NCBI Taxonomy" id="823"/>
    <lineage>
        <taxon>Bacteria</taxon>
        <taxon>Pseudomonadati</taxon>
        <taxon>Bacteroidota</taxon>
        <taxon>Bacteroidia</taxon>
        <taxon>Bacteroidales</taxon>
        <taxon>Tannerellaceae</taxon>
        <taxon>Parabacteroides</taxon>
    </lineage>
</organism>
<dbReference type="EMBL" id="CP120353">
    <property type="protein sequence ID" value="WET65432.1"/>
    <property type="molecule type" value="Genomic_DNA"/>
</dbReference>
<name>A0AAX3QRQ1_PARDI</name>
<evidence type="ECO:0000313" key="2">
    <source>
        <dbReference type="Proteomes" id="UP001221009"/>
    </source>
</evidence>
<sequence>MIQLTPIAIAATSQQYLTNVVENLCQAYCADNGVQPTGIVNFTVAEQSTVNTQTTVTINAAVLVAYTPKGSCRTVTKQWVEQFKVAFIGAAGAVPTISLTPLVTQVTPEKVKCCNRAYGVSLATPLTISATFPAAPGA</sequence>
<protein>
    <submittedName>
        <fullName evidence="1">Uncharacterized protein</fullName>
    </submittedName>
</protein>